<proteinExistence type="predicted"/>
<feature type="domain" description="Integrase catalytic" evidence="1">
    <location>
        <begin position="115"/>
        <end position="301"/>
    </location>
</feature>
<evidence type="ECO:0000313" key="3">
    <source>
        <dbReference type="Proteomes" id="UP001558613"/>
    </source>
</evidence>
<dbReference type="InterPro" id="IPR001584">
    <property type="entry name" value="Integrase_cat-core"/>
</dbReference>
<dbReference type="Proteomes" id="UP001558613">
    <property type="component" value="Unassembled WGS sequence"/>
</dbReference>
<dbReference type="SUPFAM" id="SSF53098">
    <property type="entry name" value="Ribonuclease H-like"/>
    <property type="match status" value="1"/>
</dbReference>
<keyword evidence="3" id="KW-1185">Reference proteome</keyword>
<dbReference type="Pfam" id="PF17921">
    <property type="entry name" value="Integrase_H2C2"/>
    <property type="match status" value="1"/>
</dbReference>
<comment type="caution">
    <text evidence="2">The sequence shown here is derived from an EMBL/GenBank/DDBJ whole genome shotgun (WGS) entry which is preliminary data.</text>
</comment>
<dbReference type="InterPro" id="IPR041588">
    <property type="entry name" value="Integrase_H2C2"/>
</dbReference>
<dbReference type="EMBL" id="JAYMGO010000001">
    <property type="protein sequence ID" value="KAL1282342.1"/>
    <property type="molecule type" value="Genomic_DNA"/>
</dbReference>
<dbReference type="PANTHER" id="PTHR47331">
    <property type="entry name" value="PHD-TYPE DOMAIN-CONTAINING PROTEIN"/>
    <property type="match status" value="1"/>
</dbReference>
<protein>
    <recommendedName>
        <fullName evidence="1">Integrase catalytic domain-containing protein</fullName>
    </recommendedName>
</protein>
<evidence type="ECO:0000313" key="2">
    <source>
        <dbReference type="EMBL" id="KAL1282342.1"/>
    </source>
</evidence>
<dbReference type="InterPro" id="IPR036397">
    <property type="entry name" value="RNaseH_sf"/>
</dbReference>
<accession>A0ABR3NZS2</accession>
<sequence length="322" mass="36772">MHSRLANLAPEWDSLTDLIRVGGRLRKLADSDPEQIHPIVLDPKHNLTKLLIKEFDERLLHPGTERLSAEMRRQYWILRGRQAIKHHQINCPSCQRWRAQPRVPQMADLPPERLRLLCPPFYSTGVDCFGPYVVKIGRRNEKRWGLILKCLTTRAVHIELLNSMDADAFLLALCRFIARRGKPKEIRSDCGTNFRGAERELREAFSNMEPELQTRLADYQIDFKFNPPSAPHFGGIWEREVRSIKNALQVAVGSQATTEDILSTVLVEVEGILNSKPLGYATSDVADIDPVTPNLLLMGRCMKSEDRKQTQQVHQQPANSQS</sequence>
<gene>
    <name evidence="2" type="ORF">QQF64_001145</name>
</gene>
<evidence type="ECO:0000259" key="1">
    <source>
        <dbReference type="PROSITE" id="PS50994"/>
    </source>
</evidence>
<reference evidence="2 3" key="1">
    <citation type="submission" date="2023-09" db="EMBL/GenBank/DDBJ databases">
        <authorList>
            <person name="Wang M."/>
        </authorList>
    </citation>
    <scope>NUCLEOTIDE SEQUENCE [LARGE SCALE GENOMIC DNA]</scope>
    <source>
        <strain evidence="2">GT-2023</strain>
        <tissue evidence="2">Liver</tissue>
    </source>
</reference>
<dbReference type="PROSITE" id="PS50994">
    <property type="entry name" value="INTEGRASE"/>
    <property type="match status" value="1"/>
</dbReference>
<dbReference type="InterPro" id="IPR012337">
    <property type="entry name" value="RNaseH-like_sf"/>
</dbReference>
<name>A0ABR3NZS2_9TELE</name>
<dbReference type="Gene3D" id="3.30.420.10">
    <property type="entry name" value="Ribonuclease H-like superfamily/Ribonuclease H"/>
    <property type="match status" value="1"/>
</dbReference>
<organism evidence="2 3">
    <name type="scientific">Cirrhinus molitorella</name>
    <name type="common">mud carp</name>
    <dbReference type="NCBI Taxonomy" id="172907"/>
    <lineage>
        <taxon>Eukaryota</taxon>
        <taxon>Metazoa</taxon>
        <taxon>Chordata</taxon>
        <taxon>Craniata</taxon>
        <taxon>Vertebrata</taxon>
        <taxon>Euteleostomi</taxon>
        <taxon>Actinopterygii</taxon>
        <taxon>Neopterygii</taxon>
        <taxon>Teleostei</taxon>
        <taxon>Ostariophysi</taxon>
        <taxon>Cypriniformes</taxon>
        <taxon>Cyprinidae</taxon>
        <taxon>Labeoninae</taxon>
        <taxon>Labeonini</taxon>
        <taxon>Cirrhinus</taxon>
    </lineage>
</organism>